<feature type="chain" id="PRO_5040984748" evidence="4">
    <location>
        <begin position="31"/>
        <end position="538"/>
    </location>
</feature>
<reference evidence="6" key="1">
    <citation type="submission" date="2023-03" db="EMBL/GenBank/DDBJ databases">
        <title>Amycolatopsis taiwanensis NBRC 103393.</title>
        <authorList>
            <person name="Ichikawa N."/>
            <person name="Sato H."/>
            <person name="Tonouchi N."/>
        </authorList>
    </citation>
    <scope>NUCLEOTIDE SEQUENCE</scope>
    <source>
        <strain evidence="6">NBRC 103393</strain>
    </source>
</reference>
<dbReference type="GO" id="GO:1904680">
    <property type="term" value="F:peptide transmembrane transporter activity"/>
    <property type="evidence" value="ECO:0007669"/>
    <property type="project" value="TreeGrafter"/>
</dbReference>
<dbReference type="GO" id="GO:0042597">
    <property type="term" value="C:periplasmic space"/>
    <property type="evidence" value="ECO:0007669"/>
    <property type="project" value="UniProtKB-ARBA"/>
</dbReference>
<keyword evidence="3 4" id="KW-0732">Signal</keyword>
<comment type="similarity">
    <text evidence="1">Belongs to the bacterial solute-binding protein 5 family.</text>
</comment>
<dbReference type="GO" id="GO:0015833">
    <property type="term" value="P:peptide transport"/>
    <property type="evidence" value="ECO:0007669"/>
    <property type="project" value="TreeGrafter"/>
</dbReference>
<evidence type="ECO:0000256" key="1">
    <source>
        <dbReference type="ARBA" id="ARBA00005695"/>
    </source>
</evidence>
<dbReference type="GO" id="GO:0043190">
    <property type="term" value="C:ATP-binding cassette (ABC) transporter complex"/>
    <property type="evidence" value="ECO:0007669"/>
    <property type="project" value="InterPro"/>
</dbReference>
<dbReference type="EMBL" id="BSTI01000023">
    <property type="protein sequence ID" value="GLY70422.1"/>
    <property type="molecule type" value="Genomic_DNA"/>
</dbReference>
<dbReference type="PANTHER" id="PTHR30290:SF9">
    <property type="entry name" value="OLIGOPEPTIDE-BINDING PROTEIN APPA"/>
    <property type="match status" value="1"/>
</dbReference>
<dbReference type="Gene3D" id="3.10.105.10">
    <property type="entry name" value="Dipeptide-binding Protein, Domain 3"/>
    <property type="match status" value="1"/>
</dbReference>
<dbReference type="Proteomes" id="UP001165136">
    <property type="component" value="Unassembled WGS sequence"/>
</dbReference>
<evidence type="ECO:0000313" key="7">
    <source>
        <dbReference type="Proteomes" id="UP001165136"/>
    </source>
</evidence>
<evidence type="ECO:0000256" key="3">
    <source>
        <dbReference type="ARBA" id="ARBA00022729"/>
    </source>
</evidence>
<name>A0A9W6RAB0_9PSEU</name>
<accession>A0A9W6RAB0</accession>
<dbReference type="PIRSF" id="PIRSF002741">
    <property type="entry name" value="MppA"/>
    <property type="match status" value="1"/>
</dbReference>
<evidence type="ECO:0000259" key="5">
    <source>
        <dbReference type="Pfam" id="PF00496"/>
    </source>
</evidence>
<dbReference type="InterPro" id="IPR000914">
    <property type="entry name" value="SBP_5_dom"/>
</dbReference>
<dbReference type="SUPFAM" id="SSF53850">
    <property type="entry name" value="Periplasmic binding protein-like II"/>
    <property type="match status" value="1"/>
</dbReference>
<evidence type="ECO:0000256" key="2">
    <source>
        <dbReference type="ARBA" id="ARBA00022448"/>
    </source>
</evidence>
<dbReference type="RefSeq" id="WP_052372094.1">
    <property type="nucleotide sequence ID" value="NZ_BSTI01000023.1"/>
</dbReference>
<dbReference type="PANTHER" id="PTHR30290">
    <property type="entry name" value="PERIPLASMIC BINDING COMPONENT OF ABC TRANSPORTER"/>
    <property type="match status" value="1"/>
</dbReference>
<sequence length="538" mass="54849">MASSMINRSRSITAMAGLAVSVVTAGAALAGCGSGGSSAGGTVVNGGTFTYALSSDPGNLDPQSSVSSNAYSMSVLAYDPLLSIDDSGAIGSQLAASWHVNDKTVTLTMRPGITCSDGSAFTAQTAADNLNYVGNPKNSSPFAGVMLPVNTTATADAATDTVTINLPGPAPFILNGLAGIPMVCANGMADRKLLAGSTNGTGAYQLTQAQPGNQYTLTKRADYTWGPNGATTAQPGQPDKIVVKIIANETTAANLLLSGQINAATILGQDAKRLESSRVDSVNTSILAGELWFNHAPGRAGADQKVRLALTQAVDLGQLQKVLTSGEGEPATALAVVPPAACKGNSVAEALPEHNLDQAKALLDSAGWTMGQDGVRTKDGQQLALTFVYASRAGAAASAAADLAAGQWQQLGVKVTPSGQDNTTQTNTLFSTGNWDIALGPVNVPSPDQLVGFLSGPVPPNGDNFAHIDNAAYTSLVDQAQRLEGSAGCPQWLAAESSLIKNADVIPFANQLNKVFASGARFSAVGQLVPTSIRMTSN</sequence>
<comment type="caution">
    <text evidence="6">The sequence shown here is derived from an EMBL/GenBank/DDBJ whole genome shotgun (WGS) entry which is preliminary data.</text>
</comment>
<feature type="signal peptide" evidence="4">
    <location>
        <begin position="1"/>
        <end position="30"/>
    </location>
</feature>
<dbReference type="Pfam" id="PF00496">
    <property type="entry name" value="SBP_bac_5"/>
    <property type="match status" value="1"/>
</dbReference>
<dbReference type="AlphaFoldDB" id="A0A9W6RAB0"/>
<proteinExistence type="inferred from homology"/>
<keyword evidence="2" id="KW-0813">Transport</keyword>
<dbReference type="InterPro" id="IPR030678">
    <property type="entry name" value="Peptide/Ni-bd"/>
</dbReference>
<gene>
    <name evidence="6" type="ORF">Atai01_70410</name>
</gene>
<dbReference type="InterPro" id="IPR039424">
    <property type="entry name" value="SBP_5"/>
</dbReference>
<organism evidence="6 7">
    <name type="scientific">Amycolatopsis taiwanensis</name>
    <dbReference type="NCBI Taxonomy" id="342230"/>
    <lineage>
        <taxon>Bacteria</taxon>
        <taxon>Bacillati</taxon>
        <taxon>Actinomycetota</taxon>
        <taxon>Actinomycetes</taxon>
        <taxon>Pseudonocardiales</taxon>
        <taxon>Pseudonocardiaceae</taxon>
        <taxon>Amycolatopsis</taxon>
    </lineage>
</organism>
<dbReference type="Gene3D" id="3.40.190.10">
    <property type="entry name" value="Periplasmic binding protein-like II"/>
    <property type="match status" value="1"/>
</dbReference>
<protein>
    <submittedName>
        <fullName evidence="6">Peptide ABC transporter substrate-binding protein</fullName>
    </submittedName>
</protein>
<evidence type="ECO:0000256" key="4">
    <source>
        <dbReference type="SAM" id="SignalP"/>
    </source>
</evidence>
<feature type="domain" description="Solute-binding protein family 5" evidence="5">
    <location>
        <begin position="92"/>
        <end position="448"/>
    </location>
</feature>
<keyword evidence="7" id="KW-1185">Reference proteome</keyword>
<evidence type="ECO:0000313" key="6">
    <source>
        <dbReference type="EMBL" id="GLY70422.1"/>
    </source>
</evidence>